<dbReference type="Proteomes" id="UP001149140">
    <property type="component" value="Unassembled WGS sequence"/>
</dbReference>
<evidence type="ECO:0000256" key="2">
    <source>
        <dbReference type="ARBA" id="ARBA00022679"/>
    </source>
</evidence>
<feature type="domain" description="4'-phosphopantetheinyl transferase" evidence="3">
    <location>
        <begin position="103"/>
        <end position="164"/>
    </location>
</feature>
<keyword evidence="2 4" id="KW-0808">Transferase</keyword>
<dbReference type="PANTHER" id="PTHR12215">
    <property type="entry name" value="PHOSPHOPANTETHEINE TRANSFERASE"/>
    <property type="match status" value="1"/>
</dbReference>
<dbReference type="EMBL" id="JAPDOD010000009">
    <property type="protein sequence ID" value="MDA0161167.1"/>
    <property type="molecule type" value="Genomic_DNA"/>
</dbReference>
<dbReference type="GO" id="GO:0019878">
    <property type="term" value="P:lysine biosynthetic process via aminoadipic acid"/>
    <property type="evidence" value="ECO:0007669"/>
    <property type="project" value="TreeGrafter"/>
</dbReference>
<evidence type="ECO:0000259" key="3">
    <source>
        <dbReference type="Pfam" id="PF01648"/>
    </source>
</evidence>
<protein>
    <submittedName>
        <fullName evidence="4">4'-phosphopantetheinyl transferase superfamily protein</fullName>
    </submittedName>
</protein>
<reference evidence="4" key="1">
    <citation type="submission" date="2022-10" db="EMBL/GenBank/DDBJ databases">
        <title>The WGS of Solirubrobacter ginsenosidimutans DSM 21036.</title>
        <authorList>
            <person name="Jiang Z."/>
        </authorList>
    </citation>
    <scope>NUCLEOTIDE SEQUENCE</scope>
    <source>
        <strain evidence="4">DSM 21036</strain>
    </source>
</reference>
<dbReference type="GO" id="GO:0005829">
    <property type="term" value="C:cytosol"/>
    <property type="evidence" value="ECO:0007669"/>
    <property type="project" value="TreeGrafter"/>
</dbReference>
<evidence type="ECO:0000313" key="4">
    <source>
        <dbReference type="EMBL" id="MDA0161167.1"/>
    </source>
</evidence>
<comment type="similarity">
    <text evidence="1">Belongs to the P-Pant transferase superfamily. Gsp/Sfp/HetI/AcpT family.</text>
</comment>
<dbReference type="InterPro" id="IPR008278">
    <property type="entry name" value="4-PPantetheinyl_Trfase_dom"/>
</dbReference>
<dbReference type="Pfam" id="PF01648">
    <property type="entry name" value="ACPS"/>
    <property type="match status" value="1"/>
</dbReference>
<dbReference type="GO" id="GO:0000287">
    <property type="term" value="F:magnesium ion binding"/>
    <property type="evidence" value="ECO:0007669"/>
    <property type="project" value="InterPro"/>
</dbReference>
<dbReference type="PANTHER" id="PTHR12215:SF10">
    <property type="entry name" value="L-AMINOADIPATE-SEMIALDEHYDE DEHYDROGENASE-PHOSPHOPANTETHEINYL TRANSFERASE"/>
    <property type="match status" value="1"/>
</dbReference>
<dbReference type="InterPro" id="IPR050559">
    <property type="entry name" value="P-Pant_transferase_sf"/>
</dbReference>
<keyword evidence="5" id="KW-1185">Reference proteome</keyword>
<gene>
    <name evidence="4" type="ORF">OM076_12890</name>
</gene>
<sequence length="202" mass="21886">MVRTVEVWQAGLSQPPELVRSLEAMLSDEERERASRLAAAPRWIVARAALRIVLAGRLGIHPGDVELASSEHGKPEILGSALRFNLSHSADLAVIALTEHAEVGIDVEHTSRRSRAVERTLTPAEHAALNGHDRHTELLRIWCRKEALAKAGGGGLGWAPESFDTQQPGDFSLSDLLLQDGYVGALALQGATAEVTLHRLHL</sequence>
<comment type="caution">
    <text evidence="4">The sequence shown here is derived from an EMBL/GenBank/DDBJ whole genome shotgun (WGS) entry which is preliminary data.</text>
</comment>
<dbReference type="InterPro" id="IPR037143">
    <property type="entry name" value="4-PPantetheinyl_Trfase_dom_sf"/>
</dbReference>
<accession>A0A9X3MT56</accession>
<dbReference type="AlphaFoldDB" id="A0A9X3MT56"/>
<dbReference type="Gene3D" id="3.90.470.20">
    <property type="entry name" value="4'-phosphopantetheinyl transferase domain"/>
    <property type="match status" value="1"/>
</dbReference>
<dbReference type="SUPFAM" id="SSF56214">
    <property type="entry name" value="4'-phosphopantetheinyl transferase"/>
    <property type="match status" value="2"/>
</dbReference>
<organism evidence="4 5">
    <name type="scientific">Solirubrobacter ginsenosidimutans</name>
    <dbReference type="NCBI Taxonomy" id="490573"/>
    <lineage>
        <taxon>Bacteria</taxon>
        <taxon>Bacillati</taxon>
        <taxon>Actinomycetota</taxon>
        <taxon>Thermoleophilia</taxon>
        <taxon>Solirubrobacterales</taxon>
        <taxon>Solirubrobacteraceae</taxon>
        <taxon>Solirubrobacter</taxon>
    </lineage>
</organism>
<evidence type="ECO:0000256" key="1">
    <source>
        <dbReference type="ARBA" id="ARBA00010990"/>
    </source>
</evidence>
<name>A0A9X3MT56_9ACTN</name>
<dbReference type="GO" id="GO:0008897">
    <property type="term" value="F:holo-[acyl-carrier-protein] synthase activity"/>
    <property type="evidence" value="ECO:0007669"/>
    <property type="project" value="InterPro"/>
</dbReference>
<evidence type="ECO:0000313" key="5">
    <source>
        <dbReference type="Proteomes" id="UP001149140"/>
    </source>
</evidence>
<proteinExistence type="inferred from homology"/>